<evidence type="ECO:0000313" key="6">
    <source>
        <dbReference type="Proteomes" id="UP000005408"/>
    </source>
</evidence>
<organism evidence="5 6">
    <name type="scientific">Magallana gigas</name>
    <name type="common">Pacific oyster</name>
    <name type="synonym">Crassostrea gigas</name>
    <dbReference type="NCBI Taxonomy" id="29159"/>
    <lineage>
        <taxon>Eukaryota</taxon>
        <taxon>Metazoa</taxon>
        <taxon>Spiralia</taxon>
        <taxon>Lophotrochozoa</taxon>
        <taxon>Mollusca</taxon>
        <taxon>Bivalvia</taxon>
        <taxon>Autobranchia</taxon>
        <taxon>Pteriomorphia</taxon>
        <taxon>Ostreida</taxon>
        <taxon>Ostreoidea</taxon>
        <taxon>Ostreidae</taxon>
        <taxon>Magallana</taxon>
    </lineage>
</organism>
<keyword evidence="3" id="KW-1133">Transmembrane helix</keyword>
<dbReference type="PANTHER" id="PTHR33562">
    <property type="entry name" value="ATILLA, ISOFORM B-RELATED-RELATED"/>
    <property type="match status" value="1"/>
</dbReference>
<dbReference type="InterPro" id="IPR050975">
    <property type="entry name" value="Sleep_regulator"/>
</dbReference>
<evidence type="ECO:0000313" key="5">
    <source>
        <dbReference type="EnsemblMetazoa" id="G24591.1:cds"/>
    </source>
</evidence>
<keyword evidence="3" id="KW-0472">Membrane</keyword>
<dbReference type="OMA" id="ICHTNTE"/>
<feature type="chain" id="PRO_5036499891" description="Protein sleepless" evidence="4">
    <location>
        <begin position="21"/>
        <end position="129"/>
    </location>
</feature>
<dbReference type="AlphaFoldDB" id="A0A8W8KTW9"/>
<evidence type="ECO:0000256" key="1">
    <source>
        <dbReference type="ARBA" id="ARBA00022729"/>
    </source>
</evidence>
<dbReference type="GO" id="GO:0030431">
    <property type="term" value="P:sleep"/>
    <property type="evidence" value="ECO:0007669"/>
    <property type="project" value="InterPro"/>
</dbReference>
<evidence type="ECO:0000256" key="3">
    <source>
        <dbReference type="SAM" id="Phobius"/>
    </source>
</evidence>
<feature type="transmembrane region" description="Helical" evidence="3">
    <location>
        <begin position="107"/>
        <end position="126"/>
    </location>
</feature>
<keyword evidence="1 4" id="KW-0732">Signal</keyword>
<protein>
    <recommendedName>
        <fullName evidence="7">Protein sleepless</fullName>
    </recommendedName>
</protein>
<keyword evidence="2" id="KW-0325">Glycoprotein</keyword>
<proteinExistence type="predicted"/>
<keyword evidence="3" id="KW-0812">Transmembrane</keyword>
<dbReference type="OrthoDB" id="6050539at2759"/>
<evidence type="ECO:0008006" key="7">
    <source>
        <dbReference type="Google" id="ProtNLM"/>
    </source>
</evidence>
<accession>A0A8W8KTW9</accession>
<sequence>MKTLAVGLGLLLFLIPSCEAFVRCFSCSTTHDSRCGDAFAFTTTDALQCQGSCVKRRGIRDVSGVRTVEITRGCDPQTKDGCWDGSYNGISVYICACNSDYCNSSQGLFVSMKLLILLTSLSVLYITKS</sequence>
<dbReference type="InterPro" id="IPR031424">
    <property type="entry name" value="QVR-like"/>
</dbReference>
<dbReference type="EnsemblMetazoa" id="G24591.1">
    <property type="protein sequence ID" value="G24591.1:cds"/>
    <property type="gene ID" value="G24591"/>
</dbReference>
<feature type="signal peptide" evidence="4">
    <location>
        <begin position="1"/>
        <end position="20"/>
    </location>
</feature>
<evidence type="ECO:0000256" key="4">
    <source>
        <dbReference type="SAM" id="SignalP"/>
    </source>
</evidence>
<dbReference type="GO" id="GO:0032222">
    <property type="term" value="P:regulation of synaptic transmission, cholinergic"/>
    <property type="evidence" value="ECO:0007669"/>
    <property type="project" value="InterPro"/>
</dbReference>
<reference evidence="5" key="1">
    <citation type="submission" date="2022-08" db="UniProtKB">
        <authorList>
            <consortium name="EnsemblMetazoa"/>
        </authorList>
    </citation>
    <scope>IDENTIFICATION</scope>
    <source>
        <strain evidence="5">05x7-T-G4-1.051#20</strain>
    </source>
</reference>
<dbReference type="Proteomes" id="UP000005408">
    <property type="component" value="Unassembled WGS sequence"/>
</dbReference>
<evidence type="ECO:0000256" key="2">
    <source>
        <dbReference type="ARBA" id="ARBA00023180"/>
    </source>
</evidence>
<keyword evidence="6" id="KW-1185">Reference proteome</keyword>
<name>A0A8W8KTW9_MAGGI</name>
<dbReference type="Pfam" id="PF17064">
    <property type="entry name" value="QVR"/>
    <property type="match status" value="1"/>
</dbReference>